<organism evidence="1 2">
    <name type="scientific">Aspergillus brunneoviolaceus CBS 621.78</name>
    <dbReference type="NCBI Taxonomy" id="1450534"/>
    <lineage>
        <taxon>Eukaryota</taxon>
        <taxon>Fungi</taxon>
        <taxon>Dikarya</taxon>
        <taxon>Ascomycota</taxon>
        <taxon>Pezizomycotina</taxon>
        <taxon>Eurotiomycetes</taxon>
        <taxon>Eurotiomycetidae</taxon>
        <taxon>Eurotiales</taxon>
        <taxon>Aspergillaceae</taxon>
        <taxon>Aspergillus</taxon>
        <taxon>Aspergillus subgen. Circumdati</taxon>
    </lineage>
</organism>
<protein>
    <submittedName>
        <fullName evidence="1">Uncharacterized protein</fullName>
    </submittedName>
</protein>
<dbReference type="Proteomes" id="UP000249057">
    <property type="component" value="Unassembled WGS sequence"/>
</dbReference>
<name>A0ACD1FTR0_9EURO</name>
<evidence type="ECO:0000313" key="1">
    <source>
        <dbReference type="EMBL" id="RAH40354.1"/>
    </source>
</evidence>
<reference evidence="1" key="1">
    <citation type="submission" date="2018-02" db="EMBL/GenBank/DDBJ databases">
        <title>The genomes of Aspergillus section Nigri reveals drivers in fungal speciation.</title>
        <authorList>
            <consortium name="DOE Joint Genome Institute"/>
            <person name="Vesth T.C."/>
            <person name="Nybo J."/>
            <person name="Theobald S."/>
            <person name="Brandl J."/>
            <person name="Frisvad J.C."/>
            <person name="Nielsen K.F."/>
            <person name="Lyhne E.K."/>
            <person name="Kogle M.E."/>
            <person name="Kuo A."/>
            <person name="Riley R."/>
            <person name="Clum A."/>
            <person name="Nolan M."/>
            <person name="Lipzen A."/>
            <person name="Salamov A."/>
            <person name="Henrissat B."/>
            <person name="Wiebenga A."/>
            <person name="De vries R.P."/>
            <person name="Grigoriev I.V."/>
            <person name="Mortensen U.H."/>
            <person name="Andersen M.R."/>
            <person name="Baker S.E."/>
        </authorList>
    </citation>
    <scope>NUCLEOTIDE SEQUENCE</scope>
    <source>
        <strain evidence="1">CBS 621.78</strain>
    </source>
</reference>
<sequence length="117" mass="13196">MQLKTIFGVLALASLGLTSPTPNPDVEGFEERDLEERQFGIQKPYCCKQKIDTKDWVILWIKVAGVGIDCVQTTSCPGGQYKYKCKSNFPLDVSLPLFSLYLYLYQTVGRIDRLILG</sequence>
<proteinExistence type="predicted"/>
<evidence type="ECO:0000313" key="2">
    <source>
        <dbReference type="Proteomes" id="UP000249057"/>
    </source>
</evidence>
<keyword evidence="2" id="KW-1185">Reference proteome</keyword>
<gene>
    <name evidence="1" type="ORF">BO95DRAFT_436755</name>
</gene>
<dbReference type="EMBL" id="KZ825412">
    <property type="protein sequence ID" value="RAH40354.1"/>
    <property type="molecule type" value="Genomic_DNA"/>
</dbReference>
<accession>A0ACD1FTR0</accession>